<evidence type="ECO:0000256" key="3">
    <source>
        <dbReference type="ARBA" id="ARBA00022517"/>
    </source>
</evidence>
<keyword evidence="3" id="KW-0690">Ribosome biogenesis</keyword>
<evidence type="ECO:0000313" key="8">
    <source>
        <dbReference type="Proteomes" id="UP000716291"/>
    </source>
</evidence>
<dbReference type="InterPro" id="IPR008610">
    <property type="entry name" value="Ebp2"/>
</dbReference>
<comment type="caution">
    <text evidence="7">The sequence shown here is derived from an EMBL/GenBank/DDBJ whole genome shotgun (WGS) entry which is preliminary data.</text>
</comment>
<feature type="compositionally biased region" description="Basic residues" evidence="6">
    <location>
        <begin position="241"/>
        <end position="265"/>
    </location>
</feature>
<dbReference type="EMBL" id="JAANQT010002682">
    <property type="protein sequence ID" value="KAG1302020.1"/>
    <property type="molecule type" value="Genomic_DNA"/>
</dbReference>
<feature type="compositionally biased region" description="Basic and acidic residues" evidence="6">
    <location>
        <begin position="210"/>
        <end position="235"/>
    </location>
</feature>
<dbReference type="PANTHER" id="PTHR13028:SF0">
    <property type="entry name" value="RRNA-PROCESSING PROTEIN EBP2-RELATED"/>
    <property type="match status" value="1"/>
</dbReference>
<evidence type="ECO:0000256" key="6">
    <source>
        <dbReference type="SAM" id="MobiDB-lite"/>
    </source>
</evidence>
<feature type="region of interest" description="Disordered" evidence="6">
    <location>
        <begin position="154"/>
        <end position="265"/>
    </location>
</feature>
<name>A0A9P6WZS9_RHIOR</name>
<feature type="compositionally biased region" description="Basic and acidic residues" evidence="6">
    <location>
        <begin position="154"/>
        <end position="164"/>
    </location>
</feature>
<evidence type="ECO:0000256" key="2">
    <source>
        <dbReference type="ARBA" id="ARBA00007336"/>
    </source>
</evidence>
<dbReference type="Pfam" id="PF05890">
    <property type="entry name" value="Ebp2"/>
    <property type="match status" value="1"/>
</dbReference>
<dbReference type="GO" id="GO:0034399">
    <property type="term" value="C:nuclear periphery"/>
    <property type="evidence" value="ECO:0007669"/>
    <property type="project" value="TreeGrafter"/>
</dbReference>
<dbReference type="GO" id="GO:0030687">
    <property type="term" value="C:preribosome, large subunit precursor"/>
    <property type="evidence" value="ECO:0007669"/>
    <property type="project" value="TreeGrafter"/>
</dbReference>
<dbReference type="GO" id="GO:0006364">
    <property type="term" value="P:rRNA processing"/>
    <property type="evidence" value="ECO:0007669"/>
    <property type="project" value="TreeGrafter"/>
</dbReference>
<dbReference type="GO" id="GO:0005730">
    <property type="term" value="C:nucleolus"/>
    <property type="evidence" value="ECO:0007669"/>
    <property type="project" value="UniProtKB-SubCell"/>
</dbReference>
<evidence type="ECO:0000313" key="7">
    <source>
        <dbReference type="EMBL" id="KAG1302020.1"/>
    </source>
</evidence>
<evidence type="ECO:0000256" key="4">
    <source>
        <dbReference type="ARBA" id="ARBA00023054"/>
    </source>
</evidence>
<reference evidence="7" key="1">
    <citation type="journal article" date="2020" name="Microb. Genom.">
        <title>Genetic diversity of clinical and environmental Mucorales isolates obtained from an investigation of mucormycosis cases among solid organ transplant recipients.</title>
        <authorList>
            <person name="Nguyen M.H."/>
            <person name="Kaul D."/>
            <person name="Muto C."/>
            <person name="Cheng S.J."/>
            <person name="Richter R.A."/>
            <person name="Bruno V.M."/>
            <person name="Liu G."/>
            <person name="Beyhan S."/>
            <person name="Sundermann A.J."/>
            <person name="Mounaud S."/>
            <person name="Pasculle A.W."/>
            <person name="Nierman W.C."/>
            <person name="Driscoll E."/>
            <person name="Cumbie R."/>
            <person name="Clancy C.J."/>
            <person name="Dupont C.L."/>
        </authorList>
    </citation>
    <scope>NUCLEOTIDE SEQUENCE</scope>
    <source>
        <strain evidence="7">GL11</strain>
    </source>
</reference>
<feature type="compositionally biased region" description="Acidic residues" evidence="6">
    <location>
        <begin position="178"/>
        <end position="193"/>
    </location>
</feature>
<accession>A0A9P6WZS9</accession>
<comment type="subcellular location">
    <subcellularLocation>
        <location evidence="1">Nucleus</location>
        <location evidence="1">Nucleolus</location>
    </subcellularLocation>
</comment>
<proteinExistence type="inferred from homology"/>
<keyword evidence="4" id="KW-0175">Coiled coil</keyword>
<dbReference type="PANTHER" id="PTHR13028">
    <property type="entry name" value="RRNA PROCESSING PROTEIN EBNA1-BINDING PROTEIN-RELATED"/>
    <property type="match status" value="1"/>
</dbReference>
<sequence length="265" mass="31177">MATKVEKEPEWYRLEDLDPEDIDDEFGDMIIEQRLQVNNEDALERIADDLKLSEDLPWIETLTVISKECINVPDVFDDLKREEAFYNQALEAVHIAREKIKEADATFLVPENFIAPMLKDDQHMEEVYQKLVEEAKDGNEEALYRLHAFEKQRKKTSRVDEKQKMLSRKRKEGKEDTELKEDDFELEMEGLEDSTERTGKNKLNVPRKQYTRDARDAKYSLGKRGREGKQEDRANPAKKGMSIRKKSSLKRPGKAKRQKMRNQQK</sequence>
<evidence type="ECO:0008006" key="9">
    <source>
        <dbReference type="Google" id="ProtNLM"/>
    </source>
</evidence>
<comment type="similarity">
    <text evidence="2">Belongs to the EBP2 family.</text>
</comment>
<dbReference type="Proteomes" id="UP000716291">
    <property type="component" value="Unassembled WGS sequence"/>
</dbReference>
<dbReference type="AlphaFoldDB" id="A0A9P6WZS9"/>
<gene>
    <name evidence="7" type="ORF">G6F64_011293</name>
</gene>
<evidence type="ECO:0000256" key="5">
    <source>
        <dbReference type="ARBA" id="ARBA00023242"/>
    </source>
</evidence>
<keyword evidence="5" id="KW-0539">Nucleus</keyword>
<organism evidence="7 8">
    <name type="scientific">Rhizopus oryzae</name>
    <name type="common">Mucormycosis agent</name>
    <name type="synonym">Rhizopus arrhizus var. delemar</name>
    <dbReference type="NCBI Taxonomy" id="64495"/>
    <lineage>
        <taxon>Eukaryota</taxon>
        <taxon>Fungi</taxon>
        <taxon>Fungi incertae sedis</taxon>
        <taxon>Mucoromycota</taxon>
        <taxon>Mucoromycotina</taxon>
        <taxon>Mucoromycetes</taxon>
        <taxon>Mucorales</taxon>
        <taxon>Mucorineae</taxon>
        <taxon>Rhizopodaceae</taxon>
        <taxon>Rhizopus</taxon>
    </lineage>
</organism>
<keyword evidence="8" id="KW-1185">Reference proteome</keyword>
<dbReference type="GO" id="GO:0042273">
    <property type="term" value="P:ribosomal large subunit biogenesis"/>
    <property type="evidence" value="ECO:0007669"/>
    <property type="project" value="TreeGrafter"/>
</dbReference>
<protein>
    <recommendedName>
        <fullName evidence="9">rRNA-processing protein EBP2</fullName>
    </recommendedName>
</protein>
<evidence type="ECO:0000256" key="1">
    <source>
        <dbReference type="ARBA" id="ARBA00004604"/>
    </source>
</evidence>